<reference evidence="2" key="1">
    <citation type="submission" date="2009-07" db="EMBL/GenBank/DDBJ databases">
        <authorList>
            <person name="Weinstock G."/>
            <person name="Sodergren E."/>
            <person name="Clifton S."/>
            <person name="Fulton L."/>
            <person name="Fulton B."/>
            <person name="Courtney L."/>
            <person name="Fronick C."/>
            <person name="Harrison M."/>
            <person name="Strong C."/>
            <person name="Farmer C."/>
            <person name="Delahaunty K."/>
            <person name="Markovic C."/>
            <person name="Hall O."/>
            <person name="Minx P."/>
            <person name="Tomlinson C."/>
            <person name="Mitreva M."/>
            <person name="Nelson J."/>
            <person name="Hou S."/>
            <person name="Wollam A."/>
            <person name="Pepin K.H."/>
            <person name="Johnson M."/>
            <person name="Bhonagiri V."/>
            <person name="Nash W.E."/>
            <person name="Warren W."/>
            <person name="Chinwalla A."/>
            <person name="Mardis E.R."/>
            <person name="Wilson R.K."/>
        </authorList>
    </citation>
    <scope>NUCLEOTIDE SEQUENCE [LARGE SCALE GENOMIC DNA]</scope>
    <source>
        <strain evidence="2">DSM 14469</strain>
    </source>
</reference>
<dbReference type="GO" id="GO:0016757">
    <property type="term" value="F:glycosyltransferase activity"/>
    <property type="evidence" value="ECO:0007669"/>
    <property type="project" value="UniProtKB-KW"/>
</dbReference>
<keyword evidence="2" id="KW-0328">Glycosyltransferase</keyword>
<dbReference type="CDD" id="cd03801">
    <property type="entry name" value="GT4_PimA-like"/>
    <property type="match status" value="1"/>
</dbReference>
<dbReference type="InterPro" id="IPR050194">
    <property type="entry name" value="Glycosyltransferase_grp1"/>
</dbReference>
<proteinExistence type="predicted"/>
<dbReference type="eggNOG" id="COG0438">
    <property type="taxonomic scope" value="Bacteria"/>
</dbReference>
<comment type="caution">
    <text evidence="2">The sequence shown here is derived from an EMBL/GenBank/DDBJ whole genome shotgun (WGS) entry which is preliminary data.</text>
</comment>
<dbReference type="RefSeq" id="WP_006864098.1">
    <property type="nucleotide sequence ID" value="NZ_ACCL02000026.1"/>
</dbReference>
<name>C6LKZ9_9FIRM</name>
<evidence type="ECO:0000313" key="2">
    <source>
        <dbReference type="EMBL" id="EET58747.1"/>
    </source>
</evidence>
<dbReference type="OrthoDB" id="9810929at2"/>
<dbReference type="InterPro" id="IPR001296">
    <property type="entry name" value="Glyco_trans_1"/>
</dbReference>
<dbReference type="EMBL" id="ACCL02000026">
    <property type="protein sequence ID" value="EET58747.1"/>
    <property type="molecule type" value="Genomic_DNA"/>
</dbReference>
<dbReference type="EC" id="2.4.-.-" evidence="2"/>
<sequence length="413" mass="47538">MRKYKVIVAHAGQQSSFRRAEALKKGGLLYRYITTVYVKKGYLGWLKVFRVISHKEYERMTLRNCPVLEDTEVIQFDILPNLMLILINRVPKLKNLYVRTNIRLSKKFARKVARYASRENVNALIMMGAAPAKAFDELQNNNIIKVFDMTSIAYNYQSMIMERMAKKMPEEWRRHISVTSDDNIICELMENISKADHIICTSEFAKSSLIANNIDEKRIHVISYGLEQNKKSHNIGKPGKLSLLYVGSVSCEKGLYFLLEAVKRINSEEIELVLVGKNYIDDKLLEPYKKWCNFIGDIPHTQVENYYLNADVFILPTLFDSFGRVVSEAMSYGIPIISTSNAGAADYIKNGENGFVIPAGDIDSMVEKIRYFLLNRDEVKIMGKKAQTTAESHTWEQYEVEYAEEMRRIIENG</sequence>
<dbReference type="Gene3D" id="3.40.50.2000">
    <property type="entry name" value="Glycogen Phosphorylase B"/>
    <property type="match status" value="2"/>
</dbReference>
<organism evidence="2 3">
    <name type="scientific">Marvinbryantia formatexigens DSM 14469</name>
    <dbReference type="NCBI Taxonomy" id="478749"/>
    <lineage>
        <taxon>Bacteria</taxon>
        <taxon>Bacillati</taxon>
        <taxon>Bacillota</taxon>
        <taxon>Clostridia</taxon>
        <taxon>Lachnospirales</taxon>
        <taxon>Lachnospiraceae</taxon>
        <taxon>Marvinbryantia</taxon>
    </lineage>
</organism>
<protein>
    <submittedName>
        <fullName evidence="2">Glycosyltransferase, group 1 family protein</fullName>
        <ecNumber evidence="2">2.4.-.-</ecNumber>
    </submittedName>
</protein>
<keyword evidence="3" id="KW-1185">Reference proteome</keyword>
<dbReference type="STRING" id="168384.SAMN05660368_03806"/>
<evidence type="ECO:0000313" key="3">
    <source>
        <dbReference type="Proteomes" id="UP000005561"/>
    </source>
</evidence>
<evidence type="ECO:0000259" key="1">
    <source>
        <dbReference type="Pfam" id="PF00534"/>
    </source>
</evidence>
<keyword evidence="2" id="KW-0808">Transferase</keyword>
<dbReference type="AlphaFoldDB" id="C6LKZ9"/>
<gene>
    <name evidence="2" type="ORF">BRYFOR_09346</name>
</gene>
<dbReference type="PANTHER" id="PTHR45947:SF3">
    <property type="entry name" value="SULFOQUINOVOSYL TRANSFERASE SQD2"/>
    <property type="match status" value="1"/>
</dbReference>
<feature type="domain" description="Glycosyl transferase family 1" evidence="1">
    <location>
        <begin position="237"/>
        <end position="387"/>
    </location>
</feature>
<accession>C6LKZ9</accession>
<dbReference type="PANTHER" id="PTHR45947">
    <property type="entry name" value="SULFOQUINOVOSYL TRANSFERASE SQD2"/>
    <property type="match status" value="1"/>
</dbReference>
<dbReference type="Pfam" id="PF00534">
    <property type="entry name" value="Glycos_transf_1"/>
    <property type="match status" value="1"/>
</dbReference>
<dbReference type="SUPFAM" id="SSF53756">
    <property type="entry name" value="UDP-Glycosyltransferase/glycogen phosphorylase"/>
    <property type="match status" value="1"/>
</dbReference>
<dbReference type="Proteomes" id="UP000005561">
    <property type="component" value="Unassembled WGS sequence"/>
</dbReference>